<accession>A0ABU6V9C7</accession>
<comment type="caution">
    <text evidence="1">The sequence shown here is derived from an EMBL/GenBank/DDBJ whole genome shotgun (WGS) entry which is preliminary data.</text>
</comment>
<keyword evidence="2" id="KW-1185">Reference proteome</keyword>
<sequence>MAIDLCHYILPSESYRHIVVAVIDKPQVVLVVTLQLVCKQVWEGINLMHLQKDKFDHFLSHGLLRALLVPGLPPGEDLGKEEYHVKISDTNVDQWVVFWKAPESPKVMAMDLCHSVLPSESFRHIVVTVIDKPQVVLVVALQLVCKPVWEGLNLMYLQKVKLFSASWILPHIFAKRFFQNLISSNAF</sequence>
<protein>
    <submittedName>
        <fullName evidence="1">Uncharacterized protein</fullName>
    </submittedName>
</protein>
<name>A0ABU6V9C7_9FABA</name>
<reference evidence="1 2" key="1">
    <citation type="journal article" date="2023" name="Plants (Basel)">
        <title>Bridging the Gap: Combining Genomics and Transcriptomics Approaches to Understand Stylosanthes scabra, an Orphan Legume from the Brazilian Caatinga.</title>
        <authorList>
            <person name="Ferreira-Neto J.R.C."/>
            <person name="da Silva M.D."/>
            <person name="Binneck E."/>
            <person name="de Melo N.F."/>
            <person name="da Silva R.H."/>
            <person name="de Melo A.L.T.M."/>
            <person name="Pandolfi V."/>
            <person name="Bustamante F.O."/>
            <person name="Brasileiro-Vidal A.C."/>
            <person name="Benko-Iseppon A.M."/>
        </authorList>
    </citation>
    <scope>NUCLEOTIDE SEQUENCE [LARGE SCALE GENOMIC DNA]</scope>
    <source>
        <tissue evidence="1">Leaves</tissue>
    </source>
</reference>
<evidence type="ECO:0000313" key="2">
    <source>
        <dbReference type="Proteomes" id="UP001341840"/>
    </source>
</evidence>
<dbReference type="Proteomes" id="UP001341840">
    <property type="component" value="Unassembled WGS sequence"/>
</dbReference>
<proteinExistence type="predicted"/>
<gene>
    <name evidence="1" type="ORF">PIB30_017822</name>
</gene>
<organism evidence="1 2">
    <name type="scientific">Stylosanthes scabra</name>
    <dbReference type="NCBI Taxonomy" id="79078"/>
    <lineage>
        <taxon>Eukaryota</taxon>
        <taxon>Viridiplantae</taxon>
        <taxon>Streptophyta</taxon>
        <taxon>Embryophyta</taxon>
        <taxon>Tracheophyta</taxon>
        <taxon>Spermatophyta</taxon>
        <taxon>Magnoliopsida</taxon>
        <taxon>eudicotyledons</taxon>
        <taxon>Gunneridae</taxon>
        <taxon>Pentapetalae</taxon>
        <taxon>rosids</taxon>
        <taxon>fabids</taxon>
        <taxon>Fabales</taxon>
        <taxon>Fabaceae</taxon>
        <taxon>Papilionoideae</taxon>
        <taxon>50 kb inversion clade</taxon>
        <taxon>dalbergioids sensu lato</taxon>
        <taxon>Dalbergieae</taxon>
        <taxon>Pterocarpus clade</taxon>
        <taxon>Stylosanthes</taxon>
    </lineage>
</organism>
<dbReference type="EMBL" id="JASCZI010151087">
    <property type="protein sequence ID" value="MED6169070.1"/>
    <property type="molecule type" value="Genomic_DNA"/>
</dbReference>
<evidence type="ECO:0000313" key="1">
    <source>
        <dbReference type="EMBL" id="MED6169070.1"/>
    </source>
</evidence>